<organism evidence="2 3">
    <name type="scientific">Streptomyces smaragdinus</name>
    <dbReference type="NCBI Taxonomy" id="2585196"/>
    <lineage>
        <taxon>Bacteria</taxon>
        <taxon>Bacillati</taxon>
        <taxon>Actinomycetota</taxon>
        <taxon>Actinomycetes</taxon>
        <taxon>Kitasatosporales</taxon>
        <taxon>Streptomycetaceae</taxon>
        <taxon>Streptomyces</taxon>
    </lineage>
</organism>
<gene>
    <name evidence="2" type="ORF">SRB5_30620</name>
</gene>
<dbReference type="CDD" id="cd07247">
    <property type="entry name" value="SgaA_N_like"/>
    <property type="match status" value="2"/>
</dbReference>
<name>A0A7K0CHX8_9ACTN</name>
<reference evidence="2 3" key="1">
    <citation type="submission" date="2019-10" db="EMBL/GenBank/DDBJ databases">
        <title>Streptomyces smaragdinus sp. nov. and Streptomyces fabii sp. nov., isolated from the gut of fungus growing-termite Macrotermes natalensis.</title>
        <authorList>
            <person name="Schwitalla J."/>
            <person name="Benndorf R."/>
            <person name="Martin K."/>
            <person name="De Beer W."/>
            <person name="Kaster A.-K."/>
            <person name="Vollmers J."/>
            <person name="Poulsen M."/>
            <person name="Beemelmanns C."/>
        </authorList>
    </citation>
    <scope>NUCLEOTIDE SEQUENCE [LARGE SCALE GENOMIC DNA]</scope>
    <source>
        <strain evidence="2 3">RB5</strain>
    </source>
</reference>
<dbReference type="PANTHER" id="PTHR33993">
    <property type="entry name" value="GLYOXALASE-RELATED"/>
    <property type="match status" value="1"/>
</dbReference>
<evidence type="ECO:0000313" key="3">
    <source>
        <dbReference type="Proteomes" id="UP000466345"/>
    </source>
</evidence>
<dbReference type="Proteomes" id="UP000466345">
    <property type="component" value="Unassembled WGS sequence"/>
</dbReference>
<accession>A0A7K0CHX8</accession>
<dbReference type="Gene3D" id="3.10.180.10">
    <property type="entry name" value="2,3-Dihydroxybiphenyl 1,2-Dioxygenase, domain 1"/>
    <property type="match status" value="2"/>
</dbReference>
<dbReference type="AlphaFoldDB" id="A0A7K0CHX8"/>
<dbReference type="OrthoDB" id="9793039at2"/>
<dbReference type="PROSITE" id="PS51819">
    <property type="entry name" value="VOC"/>
    <property type="match status" value="2"/>
</dbReference>
<dbReference type="Pfam" id="PF18029">
    <property type="entry name" value="Glyoxalase_6"/>
    <property type="match status" value="1"/>
</dbReference>
<dbReference type="SUPFAM" id="SSF54593">
    <property type="entry name" value="Glyoxalase/Bleomycin resistance protein/Dihydroxybiphenyl dioxygenase"/>
    <property type="match status" value="2"/>
</dbReference>
<protein>
    <submittedName>
        <fullName evidence="2">Putative glyoxylase CFP32</fullName>
    </submittedName>
</protein>
<dbReference type="InterPro" id="IPR037523">
    <property type="entry name" value="VOC_core"/>
</dbReference>
<feature type="domain" description="VOC" evidence="1">
    <location>
        <begin position="16"/>
        <end position="134"/>
    </location>
</feature>
<comment type="caution">
    <text evidence="2">The sequence shown here is derived from an EMBL/GenBank/DDBJ whole genome shotgun (WGS) entry which is preliminary data.</text>
</comment>
<dbReference type="EMBL" id="WEGJ01000009">
    <property type="protein sequence ID" value="MQY12923.1"/>
    <property type="molecule type" value="Genomic_DNA"/>
</dbReference>
<keyword evidence="3" id="KW-1185">Reference proteome</keyword>
<dbReference type="InterPro" id="IPR052164">
    <property type="entry name" value="Anthracycline_SecMetBiosynth"/>
</dbReference>
<proteinExistence type="predicted"/>
<dbReference type="PANTHER" id="PTHR33993:SF10">
    <property type="entry name" value="CONSERVED PROTEIN"/>
    <property type="match status" value="1"/>
</dbReference>
<evidence type="ECO:0000313" key="2">
    <source>
        <dbReference type="EMBL" id="MQY12923.1"/>
    </source>
</evidence>
<evidence type="ECO:0000259" key="1">
    <source>
        <dbReference type="PROSITE" id="PS51819"/>
    </source>
</evidence>
<dbReference type="InterPro" id="IPR004360">
    <property type="entry name" value="Glyas_Fos-R_dOase_dom"/>
</dbReference>
<sequence>MTEGATDPTAPRPPGTPCWVTLLAHSLPAAQDFYGALFGWEFESGGDVRVGPYTRAIRAESAGHEVAGIGELSPETRQPPVWTPYFTVHDADEAAAGVRSTAGTVAVGPLDLGERGRMAMCADPAGAVFGLWQPATHRGPVRTPLPGTAVWNELWAPEPSMMSRFYEWLFGYAVDKQADGSVMLLAAGEVVAAIRPIAPTLPPHTPPFWGTHFAVTDVDGSAAKALALGGRVLREPYDGAGGRRAEVADPEGAEFTLVASR</sequence>
<dbReference type="InterPro" id="IPR041581">
    <property type="entry name" value="Glyoxalase_6"/>
</dbReference>
<dbReference type="Pfam" id="PF00903">
    <property type="entry name" value="Glyoxalase"/>
    <property type="match status" value="1"/>
</dbReference>
<feature type="domain" description="VOC" evidence="1">
    <location>
        <begin position="148"/>
        <end position="260"/>
    </location>
</feature>
<dbReference type="InterPro" id="IPR029068">
    <property type="entry name" value="Glyas_Bleomycin-R_OHBP_Dase"/>
</dbReference>